<keyword evidence="3" id="KW-1185">Reference proteome</keyword>
<dbReference type="RefSeq" id="XP_037170027.1">
    <property type="nucleotide sequence ID" value="XM_037303380.1"/>
</dbReference>
<dbReference type="GeneID" id="59283115"/>
<proteinExistence type="predicted"/>
<comment type="caution">
    <text evidence="2">The sequence shown here is derived from an EMBL/GenBank/DDBJ whole genome shotgun (WGS) entry which is preliminary data.</text>
</comment>
<gene>
    <name evidence="2" type="ORF">HO173_001441</name>
</gene>
<dbReference type="Proteomes" id="UP000578531">
    <property type="component" value="Unassembled WGS sequence"/>
</dbReference>
<name>A0A8H6G568_9LECA</name>
<organism evidence="2 3">
    <name type="scientific">Letharia columbiana</name>
    <dbReference type="NCBI Taxonomy" id="112416"/>
    <lineage>
        <taxon>Eukaryota</taxon>
        <taxon>Fungi</taxon>
        <taxon>Dikarya</taxon>
        <taxon>Ascomycota</taxon>
        <taxon>Pezizomycotina</taxon>
        <taxon>Lecanoromycetes</taxon>
        <taxon>OSLEUM clade</taxon>
        <taxon>Lecanoromycetidae</taxon>
        <taxon>Lecanorales</taxon>
        <taxon>Lecanorineae</taxon>
        <taxon>Parmeliaceae</taxon>
        <taxon>Letharia</taxon>
    </lineage>
</organism>
<accession>A0A8H6G568</accession>
<feature type="region of interest" description="Disordered" evidence="1">
    <location>
        <begin position="1"/>
        <end position="26"/>
    </location>
</feature>
<dbReference type="AlphaFoldDB" id="A0A8H6G568"/>
<dbReference type="EMBL" id="JACCJC010000003">
    <property type="protein sequence ID" value="KAF6240768.1"/>
    <property type="molecule type" value="Genomic_DNA"/>
</dbReference>
<evidence type="ECO:0000313" key="3">
    <source>
        <dbReference type="Proteomes" id="UP000578531"/>
    </source>
</evidence>
<evidence type="ECO:0000256" key="1">
    <source>
        <dbReference type="SAM" id="MobiDB-lite"/>
    </source>
</evidence>
<feature type="compositionally biased region" description="Polar residues" evidence="1">
    <location>
        <begin position="15"/>
        <end position="26"/>
    </location>
</feature>
<evidence type="ECO:0000313" key="2">
    <source>
        <dbReference type="EMBL" id="KAF6240768.1"/>
    </source>
</evidence>
<sequence length="53" mass="5747">MAKLLFPSSDDQLDDQSTASRYQCKSPTNGQVITAPSASSEYLALYNAVGSRY</sequence>
<reference evidence="2 3" key="1">
    <citation type="journal article" date="2020" name="Genomics">
        <title>Complete, high-quality genomes from long-read metagenomic sequencing of two wolf lichen thalli reveals enigmatic genome architecture.</title>
        <authorList>
            <person name="McKenzie S.K."/>
            <person name="Walston R.F."/>
            <person name="Allen J.L."/>
        </authorList>
    </citation>
    <scope>NUCLEOTIDE SEQUENCE [LARGE SCALE GENOMIC DNA]</scope>
    <source>
        <strain evidence="2">WasteWater2</strain>
    </source>
</reference>
<protein>
    <submittedName>
        <fullName evidence="2">Uncharacterized protein</fullName>
    </submittedName>
</protein>